<protein>
    <submittedName>
        <fullName evidence="1">Uncharacterized protein</fullName>
    </submittedName>
</protein>
<sequence length="704" mass="79774">MQDYICVLVLYLFGHATRLRLPICHAFINTELYARVSVAVLFYKLANLAVMVGSKLEDSNCQAAMESGKMFLLDLLDFAVNDKDLAKELYKKYSGIVAVGWGVKNSPPIYSPIPAKLSTRVHRRKVRAWQMICILSPFVDKNIMLDVTCSLHAALYMLVMSTPISLQRNNLPAVRQYLETVAINIYMKFPSLAREQLVPIFQDYDTRPQASIVFKALSSYVFIAANVILHASATVQSSHLVELLPPIIPLLTSHHHSLRGFSQLLVYQVLNKLLTPLESNSHEIVTLERRCFEDLKRYLAKNSDCARYDVYMHLLRPYSGKCCPCAKRINFQFSLRASMEGYLDAFNPKESVTPAGIFSSRVEVRDAIKFDPLTLASLVCCQVLDWMFVWLHLLILELQFECVPTSLMEQVAAFLNDVREDLRYSMAKDAETINNECFRINEDPLSVKTSVNAEKEKLPAMRPKDLPLDFQKKVTISKHGRQDTDSEILLGKNDTSKPLREMEKEDRLLDDLLHSRSLAVEKIRGNRQHLILVASLLDRIPNLAGLARTCEVFNAAGLAIADANVVDDKQFQLISRDQLRLNADAFSFSRTSRLQLLSVTAEKWVPIIEVPVSNLKVFLHKKKREGFSILGLEQTANSIPLDQYDFPKKTVLVLGREKEGIPVEIIHILDACIEIPQLGVVRSLNVHVSGAIALWEYTRQQRSV</sequence>
<name>A0ACC0LNK5_RHOML</name>
<comment type="caution">
    <text evidence="1">The sequence shown here is derived from an EMBL/GenBank/DDBJ whole genome shotgun (WGS) entry which is preliminary data.</text>
</comment>
<dbReference type="Proteomes" id="UP001062846">
    <property type="component" value="Chromosome 11"/>
</dbReference>
<keyword evidence="2" id="KW-1185">Reference proteome</keyword>
<gene>
    <name evidence="1" type="ORF">RHMOL_Rhmol11G0031900</name>
</gene>
<evidence type="ECO:0000313" key="1">
    <source>
        <dbReference type="EMBL" id="KAI8530131.1"/>
    </source>
</evidence>
<evidence type="ECO:0000313" key="2">
    <source>
        <dbReference type="Proteomes" id="UP001062846"/>
    </source>
</evidence>
<organism evidence="1 2">
    <name type="scientific">Rhododendron molle</name>
    <name type="common">Chinese azalea</name>
    <name type="synonym">Azalea mollis</name>
    <dbReference type="NCBI Taxonomy" id="49168"/>
    <lineage>
        <taxon>Eukaryota</taxon>
        <taxon>Viridiplantae</taxon>
        <taxon>Streptophyta</taxon>
        <taxon>Embryophyta</taxon>
        <taxon>Tracheophyta</taxon>
        <taxon>Spermatophyta</taxon>
        <taxon>Magnoliopsida</taxon>
        <taxon>eudicotyledons</taxon>
        <taxon>Gunneridae</taxon>
        <taxon>Pentapetalae</taxon>
        <taxon>asterids</taxon>
        <taxon>Ericales</taxon>
        <taxon>Ericaceae</taxon>
        <taxon>Ericoideae</taxon>
        <taxon>Rhodoreae</taxon>
        <taxon>Rhododendron</taxon>
    </lineage>
</organism>
<accession>A0ACC0LNK5</accession>
<reference evidence="1" key="1">
    <citation type="submission" date="2022-02" db="EMBL/GenBank/DDBJ databases">
        <title>Plant Genome Project.</title>
        <authorList>
            <person name="Zhang R.-G."/>
        </authorList>
    </citation>
    <scope>NUCLEOTIDE SEQUENCE</scope>
    <source>
        <strain evidence="1">AT1</strain>
    </source>
</reference>
<dbReference type="EMBL" id="CM046398">
    <property type="protein sequence ID" value="KAI8530131.1"/>
    <property type="molecule type" value="Genomic_DNA"/>
</dbReference>
<proteinExistence type="predicted"/>